<dbReference type="Proteomes" id="UP001501594">
    <property type="component" value="Unassembled WGS sequence"/>
</dbReference>
<feature type="domain" description="N-acetyltransferase" evidence="1">
    <location>
        <begin position="19"/>
        <end position="191"/>
    </location>
</feature>
<accession>A0ABP8E4K8</accession>
<reference evidence="3" key="1">
    <citation type="journal article" date="2019" name="Int. J. Syst. Evol. Microbiol.">
        <title>The Global Catalogue of Microorganisms (GCM) 10K type strain sequencing project: providing services to taxonomists for standard genome sequencing and annotation.</title>
        <authorList>
            <consortium name="The Broad Institute Genomics Platform"/>
            <consortium name="The Broad Institute Genome Sequencing Center for Infectious Disease"/>
            <person name="Wu L."/>
            <person name="Ma J."/>
        </authorList>
    </citation>
    <scope>NUCLEOTIDE SEQUENCE [LARGE SCALE GENOMIC DNA]</scope>
    <source>
        <strain evidence="3">JCM 17442</strain>
    </source>
</reference>
<gene>
    <name evidence="2" type="ORF">GCM10022256_27480</name>
</gene>
<organism evidence="2 3">
    <name type="scientific">Frondihabitans peucedani</name>
    <dbReference type="NCBI Taxonomy" id="598626"/>
    <lineage>
        <taxon>Bacteria</taxon>
        <taxon>Bacillati</taxon>
        <taxon>Actinomycetota</taxon>
        <taxon>Actinomycetes</taxon>
        <taxon>Micrococcales</taxon>
        <taxon>Microbacteriaceae</taxon>
        <taxon>Frondihabitans</taxon>
    </lineage>
</organism>
<sequence length="222" mass="24685">MDIERVWPLFGLSLRSPRLELRPVRDDDLPALVDAAVAGVHDPERSPFGVPWTDAPPAELAHSFAAYHWGLRAGSSPEKWALAFTILHNGEPVGVQQLDATEFARDRTVDSGSWLTRRMQGRGLGTEMRAAILLFAFDHLGARTARSSAMVWNTPSLAVSRRLGYVDDGLTRIEPRPGEPVDEQRLRLERDAFVRPEWTLDVRYPEGILRDLGAAPTTTDPA</sequence>
<evidence type="ECO:0000259" key="1">
    <source>
        <dbReference type="PROSITE" id="PS51186"/>
    </source>
</evidence>
<name>A0ABP8E4K8_9MICO</name>
<dbReference type="InterPro" id="IPR051908">
    <property type="entry name" value="Ribosomal_N-acetyltransferase"/>
</dbReference>
<protein>
    <submittedName>
        <fullName evidence="2">GNAT family protein</fullName>
    </submittedName>
</protein>
<dbReference type="PANTHER" id="PTHR43441:SF11">
    <property type="entry name" value="RIBOSOMAL-PROTEIN-SERINE ACETYLTRANSFERASE"/>
    <property type="match status" value="1"/>
</dbReference>
<dbReference type="PANTHER" id="PTHR43441">
    <property type="entry name" value="RIBOSOMAL-PROTEIN-SERINE ACETYLTRANSFERASE"/>
    <property type="match status" value="1"/>
</dbReference>
<dbReference type="InterPro" id="IPR000182">
    <property type="entry name" value="GNAT_dom"/>
</dbReference>
<dbReference type="Gene3D" id="3.40.630.30">
    <property type="match status" value="1"/>
</dbReference>
<dbReference type="InterPro" id="IPR016181">
    <property type="entry name" value="Acyl_CoA_acyltransferase"/>
</dbReference>
<comment type="caution">
    <text evidence="2">The sequence shown here is derived from an EMBL/GenBank/DDBJ whole genome shotgun (WGS) entry which is preliminary data.</text>
</comment>
<dbReference type="EMBL" id="BAABAU010000004">
    <property type="protein sequence ID" value="GAA4267136.1"/>
    <property type="molecule type" value="Genomic_DNA"/>
</dbReference>
<dbReference type="RefSeq" id="WP_344797170.1">
    <property type="nucleotide sequence ID" value="NZ_BAABAU010000004.1"/>
</dbReference>
<dbReference type="Pfam" id="PF13302">
    <property type="entry name" value="Acetyltransf_3"/>
    <property type="match status" value="1"/>
</dbReference>
<dbReference type="SUPFAM" id="SSF55729">
    <property type="entry name" value="Acyl-CoA N-acyltransferases (Nat)"/>
    <property type="match status" value="1"/>
</dbReference>
<proteinExistence type="predicted"/>
<evidence type="ECO:0000313" key="3">
    <source>
        <dbReference type="Proteomes" id="UP001501594"/>
    </source>
</evidence>
<evidence type="ECO:0000313" key="2">
    <source>
        <dbReference type="EMBL" id="GAA4267136.1"/>
    </source>
</evidence>
<keyword evidence="3" id="KW-1185">Reference proteome</keyword>
<dbReference type="PROSITE" id="PS51186">
    <property type="entry name" value="GNAT"/>
    <property type="match status" value="1"/>
</dbReference>